<evidence type="ECO:0000313" key="2">
    <source>
        <dbReference type="Proteomes" id="UP000188388"/>
    </source>
</evidence>
<reference evidence="2" key="1">
    <citation type="submission" date="2017-01" db="EMBL/GenBank/DDBJ databases">
        <authorList>
            <person name="Brunel B."/>
        </authorList>
    </citation>
    <scope>NUCLEOTIDE SEQUENCE [LARGE SCALE GENOMIC DNA]</scope>
</reference>
<evidence type="ECO:0000313" key="1">
    <source>
        <dbReference type="EMBL" id="SIT54690.1"/>
    </source>
</evidence>
<name>A0A1R3V482_9HYPH</name>
<organism evidence="1 2">
    <name type="scientific">Mesorhizobium prunaredense</name>
    <dbReference type="NCBI Taxonomy" id="1631249"/>
    <lineage>
        <taxon>Bacteria</taxon>
        <taxon>Pseudomonadati</taxon>
        <taxon>Pseudomonadota</taxon>
        <taxon>Alphaproteobacteria</taxon>
        <taxon>Hyphomicrobiales</taxon>
        <taxon>Phyllobacteriaceae</taxon>
        <taxon>Mesorhizobium</taxon>
    </lineage>
</organism>
<keyword evidence="2" id="KW-1185">Reference proteome</keyword>
<dbReference type="EMBL" id="FTPD01000010">
    <property type="protein sequence ID" value="SIT54690.1"/>
    <property type="molecule type" value="Genomic_DNA"/>
</dbReference>
<dbReference type="Proteomes" id="UP000188388">
    <property type="component" value="Unassembled WGS sequence"/>
</dbReference>
<protein>
    <submittedName>
        <fullName evidence="1">Uncharacterized protein</fullName>
    </submittedName>
</protein>
<proteinExistence type="predicted"/>
<gene>
    <name evidence="1" type="ORF">BQ8794_180034</name>
</gene>
<sequence>MGLRTDTVLLWGWSHRLANKAAVFQRPCVAACLPVVCHVVPSIRGGHVGLGQVCFNDAKVGRVGPIQVFGDSDEGCCDQRQF</sequence>
<accession>A0A1R3V482</accession>
<dbReference type="AlphaFoldDB" id="A0A1R3V482"/>